<dbReference type="AlphaFoldDB" id="A0A3A4BHS3"/>
<dbReference type="Proteomes" id="UP000265768">
    <property type="component" value="Unassembled WGS sequence"/>
</dbReference>
<dbReference type="OrthoDB" id="2676521at2"/>
<dbReference type="GO" id="GO:0016757">
    <property type="term" value="F:glycosyltransferase activity"/>
    <property type="evidence" value="ECO:0007669"/>
    <property type="project" value="UniProtKB-KW"/>
</dbReference>
<reference evidence="5 6" key="1">
    <citation type="submission" date="2018-09" db="EMBL/GenBank/DDBJ databases">
        <title>YIM 75507 draft genome.</title>
        <authorList>
            <person name="Tang S."/>
            <person name="Feng Y."/>
        </authorList>
    </citation>
    <scope>NUCLEOTIDE SEQUENCE [LARGE SCALE GENOMIC DNA]</scope>
    <source>
        <strain evidence="5 6">YIM 75507</strain>
    </source>
</reference>
<accession>A0A3A4BHS3</accession>
<dbReference type="InterPro" id="IPR029044">
    <property type="entry name" value="Nucleotide-diphossugar_trans"/>
</dbReference>
<dbReference type="RefSeq" id="WP_119928236.1">
    <property type="nucleotide sequence ID" value="NZ_QZEY01000008.1"/>
</dbReference>
<name>A0A3A4BHS3_9ACTN</name>
<feature type="domain" description="TarS/TarP linker" evidence="4">
    <location>
        <begin position="226"/>
        <end position="317"/>
    </location>
</feature>
<keyword evidence="2 5" id="KW-0808">Transferase</keyword>
<sequence length="623" mass="68682">MGETPAVTVITPVHNAARYLKQCVDSVLDQTIGIGELEIILVDDGSTDGSGELIDDYARRYPGVVRVFHHDEPSGGPGRPRNTALDLGPRGEYVFFLDADDWLGDEALERLVAAARRWGSDVVLAKMVGVGGYPVPVTMFRHDQPRADLFTSRVYWSLSACKLWRRELIAGLRFPHHYGEDQLFSTRAYLAAETISVLASYDCLYLRGREDGGNMTAGPVDQVARVGHYDEICELITSSVPPGEGRNFMIYRNLVHGPLGRFGDRYLAQSREEKERLVEAVAASLGRWLDDGIRARMSPYHRLRAYCVEHRLLGLLDEIVAARNVPVRAEHDRLFQLYPGFREAGVPDTCYDATRAIPLWRRLTSLDWTADGRLAVGWEAGLTGVAADDVRLTLTERETGEILEPGPGPLDPARLTPGVWDVSVAVRVAAVERTGRLGADRDHERTEVPPPRLAAGHVAQPYYTDPYGNLSIDVGERVFPLARAVRLTRVTPDAAGRLAVEWEVTFGRRPAPAGAVRALVWRREGDGARVRAEAAEPGSAAVEFPGPGVWHAYAEVALGEETRLVRAGERRAAGKATRPPAYKTRAGARRCVARTGYDDGGLSVSVEPLLRARLRKLVRTILR</sequence>
<comment type="caution">
    <text evidence="5">The sequence shown here is derived from an EMBL/GenBank/DDBJ whole genome shotgun (WGS) entry which is preliminary data.</text>
</comment>
<dbReference type="SUPFAM" id="SSF53448">
    <property type="entry name" value="Nucleotide-diphospho-sugar transferases"/>
    <property type="match status" value="1"/>
</dbReference>
<dbReference type="PANTHER" id="PTHR22916:SF51">
    <property type="entry name" value="GLYCOSYLTRANSFERASE EPSH-RELATED"/>
    <property type="match status" value="1"/>
</dbReference>
<evidence type="ECO:0000256" key="2">
    <source>
        <dbReference type="ARBA" id="ARBA00022679"/>
    </source>
</evidence>
<evidence type="ECO:0000313" key="5">
    <source>
        <dbReference type="EMBL" id="RJL30812.1"/>
    </source>
</evidence>
<dbReference type="Pfam" id="PF22181">
    <property type="entry name" value="TarS_linker"/>
    <property type="match status" value="1"/>
</dbReference>
<gene>
    <name evidence="5" type="ORF">D5H75_21090</name>
</gene>
<keyword evidence="6" id="KW-1185">Reference proteome</keyword>
<feature type="domain" description="Glycosyltransferase 2-like" evidence="3">
    <location>
        <begin position="8"/>
        <end position="133"/>
    </location>
</feature>
<dbReference type="CDD" id="cd00761">
    <property type="entry name" value="Glyco_tranf_GTA_type"/>
    <property type="match status" value="1"/>
</dbReference>
<dbReference type="InterPro" id="IPR054028">
    <property type="entry name" value="TarS/TarP_linker"/>
</dbReference>
<evidence type="ECO:0000313" key="6">
    <source>
        <dbReference type="Proteomes" id="UP000265768"/>
    </source>
</evidence>
<dbReference type="InterPro" id="IPR001173">
    <property type="entry name" value="Glyco_trans_2-like"/>
</dbReference>
<evidence type="ECO:0000259" key="3">
    <source>
        <dbReference type="Pfam" id="PF00535"/>
    </source>
</evidence>
<dbReference type="PANTHER" id="PTHR22916">
    <property type="entry name" value="GLYCOSYLTRANSFERASE"/>
    <property type="match status" value="1"/>
</dbReference>
<proteinExistence type="predicted"/>
<evidence type="ECO:0000259" key="4">
    <source>
        <dbReference type="Pfam" id="PF22181"/>
    </source>
</evidence>
<dbReference type="Gene3D" id="3.90.550.10">
    <property type="entry name" value="Spore Coat Polysaccharide Biosynthesis Protein SpsA, Chain A"/>
    <property type="match status" value="1"/>
</dbReference>
<evidence type="ECO:0000256" key="1">
    <source>
        <dbReference type="ARBA" id="ARBA00022676"/>
    </source>
</evidence>
<organism evidence="5 6">
    <name type="scientific">Bailinhaonella thermotolerans</name>
    <dbReference type="NCBI Taxonomy" id="1070861"/>
    <lineage>
        <taxon>Bacteria</taxon>
        <taxon>Bacillati</taxon>
        <taxon>Actinomycetota</taxon>
        <taxon>Actinomycetes</taxon>
        <taxon>Streptosporangiales</taxon>
        <taxon>Streptosporangiaceae</taxon>
        <taxon>Bailinhaonella</taxon>
    </lineage>
</organism>
<protein>
    <submittedName>
        <fullName evidence="5">Glycosyltransferase</fullName>
    </submittedName>
</protein>
<keyword evidence="1" id="KW-0328">Glycosyltransferase</keyword>
<dbReference type="Pfam" id="PF00535">
    <property type="entry name" value="Glycos_transf_2"/>
    <property type="match status" value="1"/>
</dbReference>
<dbReference type="EMBL" id="QZEY01000008">
    <property type="protein sequence ID" value="RJL30812.1"/>
    <property type="molecule type" value="Genomic_DNA"/>
</dbReference>